<organism evidence="6 7">
    <name type="scientific">Saccharopolyspora taberi</name>
    <dbReference type="NCBI Taxonomy" id="60895"/>
    <lineage>
        <taxon>Bacteria</taxon>
        <taxon>Bacillati</taxon>
        <taxon>Actinomycetota</taxon>
        <taxon>Actinomycetes</taxon>
        <taxon>Pseudonocardiales</taxon>
        <taxon>Pseudonocardiaceae</taxon>
        <taxon>Saccharopolyspora</taxon>
    </lineage>
</organism>
<feature type="domain" description="O-methyltransferase dimerisation" evidence="5">
    <location>
        <begin position="26"/>
        <end position="98"/>
    </location>
</feature>
<reference evidence="6 7" key="1">
    <citation type="journal article" date="2019" name="Int. J. Syst. Evol. Microbiol.">
        <title>The Global Catalogue of Microorganisms (GCM) 10K type strain sequencing project: providing services to taxonomists for standard genome sequencing and annotation.</title>
        <authorList>
            <consortium name="The Broad Institute Genomics Platform"/>
            <consortium name="The Broad Institute Genome Sequencing Center for Infectious Disease"/>
            <person name="Wu L."/>
            <person name="Ma J."/>
        </authorList>
    </citation>
    <scope>NUCLEOTIDE SEQUENCE [LARGE SCALE GENOMIC DNA]</scope>
    <source>
        <strain evidence="6 7">JCM 9383</strain>
    </source>
</reference>
<keyword evidence="3" id="KW-0949">S-adenosyl-L-methionine</keyword>
<dbReference type="Gene3D" id="1.10.10.10">
    <property type="entry name" value="Winged helix-like DNA-binding domain superfamily/Winged helix DNA-binding domain"/>
    <property type="match status" value="1"/>
</dbReference>
<evidence type="ECO:0000259" key="5">
    <source>
        <dbReference type="Pfam" id="PF08100"/>
    </source>
</evidence>
<dbReference type="PANTHER" id="PTHR43712">
    <property type="entry name" value="PUTATIVE (AFU_ORTHOLOGUE AFUA_4G14580)-RELATED"/>
    <property type="match status" value="1"/>
</dbReference>
<dbReference type="GO" id="GO:0008168">
    <property type="term" value="F:methyltransferase activity"/>
    <property type="evidence" value="ECO:0007669"/>
    <property type="project" value="UniProtKB-KW"/>
</dbReference>
<comment type="caution">
    <text evidence="6">The sequence shown here is derived from an EMBL/GenBank/DDBJ whole genome shotgun (WGS) entry which is preliminary data.</text>
</comment>
<dbReference type="InterPro" id="IPR001077">
    <property type="entry name" value="COMT_C"/>
</dbReference>
<dbReference type="PIRSF" id="PIRSF005739">
    <property type="entry name" value="O-mtase"/>
    <property type="match status" value="1"/>
</dbReference>
<dbReference type="Pfam" id="PF08100">
    <property type="entry name" value="Dimerisation"/>
    <property type="match status" value="1"/>
</dbReference>
<dbReference type="EMBL" id="BAAAUX010000019">
    <property type="protein sequence ID" value="GAA2804816.1"/>
    <property type="molecule type" value="Genomic_DNA"/>
</dbReference>
<dbReference type="Pfam" id="PF00891">
    <property type="entry name" value="Methyltransf_2"/>
    <property type="match status" value="1"/>
</dbReference>
<gene>
    <name evidence="6" type="ORF">GCM10010470_45010</name>
</gene>
<dbReference type="InterPro" id="IPR016461">
    <property type="entry name" value="COMT-like"/>
</dbReference>
<evidence type="ECO:0000256" key="1">
    <source>
        <dbReference type="ARBA" id="ARBA00022603"/>
    </source>
</evidence>
<dbReference type="PROSITE" id="PS51683">
    <property type="entry name" value="SAM_OMT_II"/>
    <property type="match status" value="1"/>
</dbReference>
<keyword evidence="1 6" id="KW-0489">Methyltransferase</keyword>
<dbReference type="InterPro" id="IPR029063">
    <property type="entry name" value="SAM-dependent_MTases_sf"/>
</dbReference>
<dbReference type="SUPFAM" id="SSF46785">
    <property type="entry name" value="Winged helix' DNA-binding domain"/>
    <property type="match status" value="1"/>
</dbReference>
<protein>
    <submittedName>
        <fullName evidence="6">Methyltransferase</fullName>
    </submittedName>
</protein>
<name>A0ABN3VHL7_9PSEU</name>
<evidence type="ECO:0000256" key="3">
    <source>
        <dbReference type="ARBA" id="ARBA00022691"/>
    </source>
</evidence>
<dbReference type="CDD" id="cd02440">
    <property type="entry name" value="AdoMet_MTases"/>
    <property type="match status" value="1"/>
</dbReference>
<dbReference type="Gene3D" id="1.10.287.1350">
    <property type="match status" value="1"/>
</dbReference>
<dbReference type="RefSeq" id="WP_344682790.1">
    <property type="nucleotide sequence ID" value="NZ_BAAAUX010000019.1"/>
</dbReference>
<evidence type="ECO:0000256" key="2">
    <source>
        <dbReference type="ARBA" id="ARBA00022679"/>
    </source>
</evidence>
<keyword evidence="2" id="KW-0808">Transferase</keyword>
<dbReference type="InterPro" id="IPR036388">
    <property type="entry name" value="WH-like_DNA-bd_sf"/>
</dbReference>
<evidence type="ECO:0000259" key="4">
    <source>
        <dbReference type="Pfam" id="PF00891"/>
    </source>
</evidence>
<accession>A0ABN3VHL7</accession>
<dbReference type="InterPro" id="IPR012967">
    <property type="entry name" value="COMT_dimerisation"/>
</dbReference>
<dbReference type="PANTHER" id="PTHR43712:SF2">
    <property type="entry name" value="O-METHYLTRANSFERASE CICE"/>
    <property type="match status" value="1"/>
</dbReference>
<evidence type="ECO:0000313" key="6">
    <source>
        <dbReference type="EMBL" id="GAA2804816.1"/>
    </source>
</evidence>
<dbReference type="SUPFAM" id="SSF53335">
    <property type="entry name" value="S-adenosyl-L-methionine-dependent methyltransferases"/>
    <property type="match status" value="1"/>
</dbReference>
<dbReference type="GO" id="GO:0032259">
    <property type="term" value="P:methylation"/>
    <property type="evidence" value="ECO:0007669"/>
    <property type="project" value="UniProtKB-KW"/>
</dbReference>
<dbReference type="Proteomes" id="UP001500979">
    <property type="component" value="Unassembled WGS sequence"/>
</dbReference>
<dbReference type="Gene3D" id="3.40.50.150">
    <property type="entry name" value="Vaccinia Virus protein VP39"/>
    <property type="match status" value="1"/>
</dbReference>
<sequence length="363" mass="38991">MTIQDRARLPEAPDDGAANDRGRLLSMCFGYVASRILHAAVRLRIPDALADDEHSGTELAAVTAARPDSLRRLLRGLEHIGVITETRPDHFALTPMGHHLRSEDPGSVGSMIELFCAPQIWRAWESLDQAVRTGETGFTREFGAGFYDHCAQDPSLATALRDGLGQEALKVAPALATAVDFSRFRTLVDIGGGNGALLSAVLAANPALRGVLVDTATGSEPDSAPLREAGVGQRCEHVVADFFRDVPTGGDAYLLKSVIQDWDDEPALQILRTCRRAMSSHARLLLVEYLRDARPPTASDVPLRDLLLLTTSGGHVRSEKEFADLLARSGFQLVSTTPVDRSYHVVEAAPSEIAGSGTASAIQ</sequence>
<evidence type="ECO:0000313" key="7">
    <source>
        <dbReference type="Proteomes" id="UP001500979"/>
    </source>
</evidence>
<proteinExistence type="predicted"/>
<feature type="domain" description="O-methyltransferase C-terminal" evidence="4">
    <location>
        <begin position="124"/>
        <end position="332"/>
    </location>
</feature>
<dbReference type="InterPro" id="IPR036390">
    <property type="entry name" value="WH_DNA-bd_sf"/>
</dbReference>
<keyword evidence="7" id="KW-1185">Reference proteome</keyword>